<dbReference type="EMBL" id="CAJVQC010128619">
    <property type="protein sequence ID" value="CAG8841001.1"/>
    <property type="molecule type" value="Genomic_DNA"/>
</dbReference>
<gene>
    <name evidence="1" type="ORF">RPERSI_LOCUS31674</name>
</gene>
<accession>A0ACA9SIZ4</accession>
<dbReference type="Proteomes" id="UP000789920">
    <property type="component" value="Unassembled WGS sequence"/>
</dbReference>
<comment type="caution">
    <text evidence="1">The sequence shown here is derived from an EMBL/GenBank/DDBJ whole genome shotgun (WGS) entry which is preliminary data.</text>
</comment>
<proteinExistence type="predicted"/>
<evidence type="ECO:0000313" key="2">
    <source>
        <dbReference type="Proteomes" id="UP000789920"/>
    </source>
</evidence>
<organism evidence="1 2">
    <name type="scientific">Racocetra persica</name>
    <dbReference type="NCBI Taxonomy" id="160502"/>
    <lineage>
        <taxon>Eukaryota</taxon>
        <taxon>Fungi</taxon>
        <taxon>Fungi incertae sedis</taxon>
        <taxon>Mucoromycota</taxon>
        <taxon>Glomeromycotina</taxon>
        <taxon>Glomeromycetes</taxon>
        <taxon>Diversisporales</taxon>
        <taxon>Gigasporaceae</taxon>
        <taxon>Racocetra</taxon>
    </lineage>
</organism>
<keyword evidence="2" id="KW-1185">Reference proteome</keyword>
<evidence type="ECO:0000313" key="1">
    <source>
        <dbReference type="EMBL" id="CAG8841001.1"/>
    </source>
</evidence>
<reference evidence="1" key="1">
    <citation type="submission" date="2021-06" db="EMBL/GenBank/DDBJ databases">
        <authorList>
            <person name="Kallberg Y."/>
            <person name="Tangrot J."/>
            <person name="Rosling A."/>
        </authorList>
    </citation>
    <scope>NUCLEOTIDE SEQUENCE</scope>
    <source>
        <strain evidence="1">MA461A</strain>
    </source>
</reference>
<sequence length="44" mass="5155">TIIQENQIKLKKPAINCLNAVYKIMIKEMNETIENIFSRFSDLV</sequence>
<name>A0ACA9SIZ4_9GLOM</name>
<protein>
    <submittedName>
        <fullName evidence="1">6223_t:CDS:1</fullName>
    </submittedName>
</protein>
<feature type="non-terminal residue" evidence="1">
    <location>
        <position position="1"/>
    </location>
</feature>